<comment type="caution">
    <text evidence="1">The sequence shown here is derived from an EMBL/GenBank/DDBJ whole genome shotgun (WGS) entry which is preliminary data.</text>
</comment>
<accession>A0ACC2HTK4</accession>
<reference evidence="1" key="1">
    <citation type="submission" date="2022-11" db="EMBL/GenBank/DDBJ databases">
        <title>Genome Sequence of Boeremia exigua.</title>
        <authorList>
            <person name="Buettner E."/>
        </authorList>
    </citation>
    <scope>NUCLEOTIDE SEQUENCE</scope>
    <source>
        <strain evidence="1">CU02</strain>
    </source>
</reference>
<gene>
    <name evidence="1" type="ORF">OPT61_g9588</name>
</gene>
<proteinExistence type="predicted"/>
<dbReference type="EMBL" id="JAPHNI010001193">
    <property type="protein sequence ID" value="KAJ8106360.1"/>
    <property type="molecule type" value="Genomic_DNA"/>
</dbReference>
<organism evidence="1 2">
    <name type="scientific">Boeremia exigua</name>
    <dbReference type="NCBI Taxonomy" id="749465"/>
    <lineage>
        <taxon>Eukaryota</taxon>
        <taxon>Fungi</taxon>
        <taxon>Dikarya</taxon>
        <taxon>Ascomycota</taxon>
        <taxon>Pezizomycotina</taxon>
        <taxon>Dothideomycetes</taxon>
        <taxon>Pleosporomycetidae</taxon>
        <taxon>Pleosporales</taxon>
        <taxon>Pleosporineae</taxon>
        <taxon>Didymellaceae</taxon>
        <taxon>Boeremia</taxon>
    </lineage>
</organism>
<sequence>MADDQNAEVSSDAPSIANKAATALSPPSYSAWRTGAHLYMPFVTMALLIILDSPYDTAVGNTLWVGLSAIPTNWLASLLYPTDRPEPTPAQAIRFSRKSGFYRAIVLYTFHWHFLMPNNLELFIKDYLMTLGIGWLIGERPAGTKQRRSEFGTHLLWVAGSALLMFLAPSFLPFWQVLASRVIMKAAYVALVDDIVGLLARPNVKSWQGKIRLVLVQAFVILFICRVLLRWAEEYLLARENHAIGLEALEALQKLDKTEELFDDDGDRFLV</sequence>
<protein>
    <submittedName>
        <fullName evidence="1">Uncharacterized protein</fullName>
    </submittedName>
</protein>
<evidence type="ECO:0000313" key="1">
    <source>
        <dbReference type="EMBL" id="KAJ8106360.1"/>
    </source>
</evidence>
<keyword evidence="2" id="KW-1185">Reference proteome</keyword>
<evidence type="ECO:0000313" key="2">
    <source>
        <dbReference type="Proteomes" id="UP001153331"/>
    </source>
</evidence>
<name>A0ACC2HTK4_9PLEO</name>
<dbReference type="Proteomes" id="UP001153331">
    <property type="component" value="Unassembled WGS sequence"/>
</dbReference>